<keyword evidence="5" id="KW-1185">Reference proteome</keyword>
<evidence type="ECO:0000313" key="5">
    <source>
        <dbReference type="Proteomes" id="UP000019471"/>
    </source>
</evidence>
<dbReference type="SMART" id="SM00829">
    <property type="entry name" value="PKS_ER"/>
    <property type="match status" value="1"/>
</dbReference>
<dbReference type="InterPro" id="IPR013154">
    <property type="entry name" value="ADH-like_N"/>
</dbReference>
<feature type="domain" description="Enoyl reductase (ER)" evidence="3">
    <location>
        <begin position="9"/>
        <end position="346"/>
    </location>
</feature>
<dbReference type="eggNOG" id="KOG1198">
    <property type="taxonomic scope" value="Eukaryota"/>
</dbReference>
<dbReference type="EMBL" id="AMGX01000021">
    <property type="protein sequence ID" value="EXJ66232.1"/>
    <property type="molecule type" value="Genomic_DNA"/>
</dbReference>
<dbReference type="Pfam" id="PF08240">
    <property type="entry name" value="ADH_N"/>
    <property type="match status" value="1"/>
</dbReference>
<evidence type="ECO:0000259" key="3">
    <source>
        <dbReference type="SMART" id="SM00829"/>
    </source>
</evidence>
<dbReference type="PANTHER" id="PTHR45348:SF5">
    <property type="entry name" value="OXIDOREDUCTASE, PUTATIVE (AFU_ORTHOLOGUE AFUA_8G01420)-RELATED"/>
    <property type="match status" value="1"/>
</dbReference>
<dbReference type="InterPro" id="IPR036291">
    <property type="entry name" value="NAD(P)-bd_dom_sf"/>
</dbReference>
<dbReference type="HOGENOM" id="CLU_026673_16_0_1"/>
<dbReference type="InterPro" id="IPR047122">
    <property type="entry name" value="Trans-enoyl_RdTase-like"/>
</dbReference>
<dbReference type="PANTHER" id="PTHR45348">
    <property type="entry name" value="HYPOTHETICAL OXIDOREDUCTASE (EUROFUNG)"/>
    <property type="match status" value="1"/>
</dbReference>
<dbReference type="STRING" id="1182543.W9WDP7"/>
<proteinExistence type="inferred from homology"/>
<dbReference type="OrthoDB" id="3233595at2759"/>
<dbReference type="RefSeq" id="XP_007749612.1">
    <property type="nucleotide sequence ID" value="XM_007751422.1"/>
</dbReference>
<protein>
    <recommendedName>
        <fullName evidence="3">Enoyl reductase (ER) domain-containing protein</fullName>
    </recommendedName>
</protein>
<dbReference type="Gene3D" id="3.90.180.10">
    <property type="entry name" value="Medium-chain alcohol dehydrogenases, catalytic domain"/>
    <property type="match status" value="1"/>
</dbReference>
<dbReference type="Gene3D" id="3.40.50.720">
    <property type="entry name" value="NAD(P)-binding Rossmann-like Domain"/>
    <property type="match status" value="1"/>
</dbReference>
<dbReference type="SUPFAM" id="SSF51735">
    <property type="entry name" value="NAD(P)-binding Rossmann-fold domains"/>
    <property type="match status" value="1"/>
</dbReference>
<dbReference type="AlphaFoldDB" id="W9WDP7"/>
<comment type="caution">
    <text evidence="4">The sequence shown here is derived from an EMBL/GenBank/DDBJ whole genome shotgun (WGS) entry which is preliminary data.</text>
</comment>
<keyword evidence="2" id="KW-0560">Oxidoreductase</keyword>
<name>W9WDP7_9EURO</name>
<reference evidence="4 5" key="1">
    <citation type="submission" date="2013-03" db="EMBL/GenBank/DDBJ databases">
        <title>The Genome Sequence of Cladophialophora psammophila CBS 110553.</title>
        <authorList>
            <consortium name="The Broad Institute Genomics Platform"/>
            <person name="Cuomo C."/>
            <person name="de Hoog S."/>
            <person name="Gorbushina A."/>
            <person name="Walker B."/>
            <person name="Young S.K."/>
            <person name="Zeng Q."/>
            <person name="Gargeya S."/>
            <person name="Fitzgerald M."/>
            <person name="Haas B."/>
            <person name="Abouelleil A."/>
            <person name="Allen A.W."/>
            <person name="Alvarado L."/>
            <person name="Arachchi H.M."/>
            <person name="Berlin A.M."/>
            <person name="Chapman S.B."/>
            <person name="Gainer-Dewar J."/>
            <person name="Goldberg J."/>
            <person name="Griggs A."/>
            <person name="Gujja S."/>
            <person name="Hansen M."/>
            <person name="Howarth C."/>
            <person name="Imamovic A."/>
            <person name="Ireland A."/>
            <person name="Larimer J."/>
            <person name="McCowan C."/>
            <person name="Murphy C."/>
            <person name="Pearson M."/>
            <person name="Poon T.W."/>
            <person name="Priest M."/>
            <person name="Roberts A."/>
            <person name="Saif S."/>
            <person name="Shea T."/>
            <person name="Sisk P."/>
            <person name="Sykes S."/>
            <person name="Wortman J."/>
            <person name="Nusbaum C."/>
            <person name="Birren B."/>
        </authorList>
    </citation>
    <scope>NUCLEOTIDE SEQUENCE [LARGE SCALE GENOMIC DNA]</scope>
    <source>
        <strain evidence="4 5">CBS 110553</strain>
    </source>
</reference>
<gene>
    <name evidence="4" type="ORF">A1O5_10848</name>
</gene>
<dbReference type="InterPro" id="IPR020843">
    <property type="entry name" value="ER"/>
</dbReference>
<evidence type="ECO:0000256" key="2">
    <source>
        <dbReference type="ARBA" id="ARBA00023002"/>
    </source>
</evidence>
<dbReference type="CDD" id="cd08249">
    <property type="entry name" value="enoyl_reductase_like"/>
    <property type="match status" value="1"/>
</dbReference>
<sequence length="348" mass="37464">MKEVINFAGPSSKIVDSSIPEPGEDDVFIKVVVSGTNPKDWKLPDFAQGYPHDDGSMLARARNGLNQGDDIAGIVEKVGKNVVEFKPGERVAGFHRMATPGGSYAEYAIAPSWTTFHLPTKTSFEEAVTIPLAGLTAVMALYEKLLLPLPWSPATDSIPLIVYGASTAVGAFAIKLAQLSNIHPIIAIAGKGIPFVETLVDKSKGDIIIDYRGGAAQTVKSIEAYLTDTEKRVAKHAMDCVIVEQSAEVLRQVVPSDGHITWLFPNTFNVSPIKATTTNVGSAHNQDGLGDSRELAFVFSRWFTYALQNGKFSGHPFEIRKGGLGAVEQALRDLKEGKASAVKYVIPI</sequence>
<evidence type="ECO:0000256" key="1">
    <source>
        <dbReference type="ARBA" id="ARBA00008072"/>
    </source>
</evidence>
<evidence type="ECO:0000313" key="4">
    <source>
        <dbReference type="EMBL" id="EXJ66232.1"/>
    </source>
</evidence>
<accession>W9WDP7</accession>
<dbReference type="Proteomes" id="UP000019471">
    <property type="component" value="Unassembled WGS sequence"/>
</dbReference>
<dbReference type="GO" id="GO:0016651">
    <property type="term" value="F:oxidoreductase activity, acting on NAD(P)H"/>
    <property type="evidence" value="ECO:0007669"/>
    <property type="project" value="InterPro"/>
</dbReference>
<organism evidence="4 5">
    <name type="scientific">Cladophialophora psammophila CBS 110553</name>
    <dbReference type="NCBI Taxonomy" id="1182543"/>
    <lineage>
        <taxon>Eukaryota</taxon>
        <taxon>Fungi</taxon>
        <taxon>Dikarya</taxon>
        <taxon>Ascomycota</taxon>
        <taxon>Pezizomycotina</taxon>
        <taxon>Eurotiomycetes</taxon>
        <taxon>Chaetothyriomycetidae</taxon>
        <taxon>Chaetothyriales</taxon>
        <taxon>Herpotrichiellaceae</taxon>
        <taxon>Cladophialophora</taxon>
    </lineage>
</organism>
<dbReference type="GeneID" id="19195539"/>
<dbReference type="InterPro" id="IPR011032">
    <property type="entry name" value="GroES-like_sf"/>
</dbReference>
<comment type="similarity">
    <text evidence="1">Belongs to the zinc-containing alcohol dehydrogenase family.</text>
</comment>
<dbReference type="SUPFAM" id="SSF50129">
    <property type="entry name" value="GroES-like"/>
    <property type="match status" value="1"/>
</dbReference>